<evidence type="ECO:0000259" key="5">
    <source>
        <dbReference type="PROSITE" id="PS51193"/>
    </source>
</evidence>
<sequence>MTPWSLAAAAAAALRRQVSKKPDEASEAPATAAAVSPPARRTENGSIAPAEASAQVESLATSVRVALRPSDAKAASGVVSTPVGCQRWEGRLCGVPVSFPFSPYTSQQLLMTKAVEACLKGEHALLESPTGTGKTLCLLTATLAVQQQQHSLQQQQLLLRKVAKPPLSEATEAAWNSPQQPQQLQGPLVGKIVYASRTHGQLQHVIAELRKTSYSVPPTQGSFLQQRQQQAQSQQQQSQVRERKKPSSVVGWGALAPVLPSAGPPAVTSAASSTKEESTPAPHAKVEPVTEAAAGIAATAGGRPGGVRVCVLGSREHLCVNASLKHLKGASLARSCKQKVKAQACAYYSGFIRNRDAISQRLFLEGGLDIEELRSLAITGPELFCPYYQMRDMQSRCEVVMLPYNYLMDLEGQSALLSPETLKQALVIIDEAHNIEGVAENACSFTLRQVDVGRCLTALQQVAALLCDEPEPQGEADPPLPTPAAVYTLGESLQLLDKWLAQLELHPPTPQLSTPHRLLPLDAFAPAVRAVGGPLRSSGSCGARKQQIKPQLDPDGPTAIQGFLGFESREGLRQTLDRCVGVALAV</sequence>
<dbReference type="GO" id="GO:1904430">
    <property type="term" value="P:negative regulation of t-circle formation"/>
    <property type="evidence" value="ECO:0007669"/>
    <property type="project" value="TreeGrafter"/>
</dbReference>
<keyword evidence="3" id="KW-0067">ATP-binding</keyword>
<evidence type="ECO:0000313" key="6">
    <source>
        <dbReference type="Proteomes" id="UP000515125"/>
    </source>
</evidence>
<dbReference type="SUPFAM" id="SSF52540">
    <property type="entry name" value="P-loop containing nucleoside triphosphate hydrolases"/>
    <property type="match status" value="1"/>
</dbReference>
<dbReference type="GO" id="GO:0005634">
    <property type="term" value="C:nucleus"/>
    <property type="evidence" value="ECO:0007669"/>
    <property type="project" value="TreeGrafter"/>
</dbReference>
<feature type="domain" description="Helicase ATP-binding" evidence="5">
    <location>
        <begin position="93"/>
        <end position="477"/>
    </location>
</feature>
<dbReference type="InterPro" id="IPR027417">
    <property type="entry name" value="P-loop_NTPase"/>
</dbReference>
<evidence type="ECO:0000256" key="2">
    <source>
        <dbReference type="ARBA" id="ARBA00022801"/>
    </source>
</evidence>
<feature type="region of interest" description="Disordered" evidence="4">
    <location>
        <begin position="16"/>
        <end position="52"/>
    </location>
</feature>
<dbReference type="GO" id="GO:0010569">
    <property type="term" value="P:regulation of double-strand break repair via homologous recombination"/>
    <property type="evidence" value="ECO:0007669"/>
    <property type="project" value="TreeGrafter"/>
</dbReference>
<feature type="compositionally biased region" description="Low complexity" evidence="4">
    <location>
        <begin position="220"/>
        <end position="239"/>
    </location>
</feature>
<dbReference type="GO" id="GO:0003677">
    <property type="term" value="F:DNA binding"/>
    <property type="evidence" value="ECO:0007669"/>
    <property type="project" value="InterPro"/>
</dbReference>
<keyword evidence="2" id="KW-0378">Hydrolase</keyword>
<dbReference type="InterPro" id="IPR014013">
    <property type="entry name" value="Helic_SF1/SF2_ATP-bd_DinG/Rad3"/>
</dbReference>
<accession>A0A6P6RY78</accession>
<gene>
    <name evidence="7" type="primary">LOC113147224</name>
</gene>
<feature type="region of interest" description="Disordered" evidence="4">
    <location>
        <begin position="262"/>
        <end position="288"/>
    </location>
</feature>
<reference evidence="7" key="1">
    <citation type="submission" date="2025-08" db="UniProtKB">
        <authorList>
            <consortium name="RefSeq"/>
        </authorList>
    </citation>
    <scope>IDENTIFICATION</scope>
</reference>
<evidence type="ECO:0000313" key="7">
    <source>
        <dbReference type="RefSeq" id="XP_026192838.1"/>
    </source>
</evidence>
<dbReference type="InterPro" id="IPR006554">
    <property type="entry name" value="Helicase-like_DEXD_c2"/>
</dbReference>
<keyword evidence="1" id="KW-0547">Nucleotide-binding</keyword>
<proteinExistence type="predicted"/>
<keyword evidence="7" id="KW-0347">Helicase</keyword>
<dbReference type="AlphaFoldDB" id="A0A6P6RY78"/>
<dbReference type="GO" id="GO:0090657">
    <property type="term" value="P:telomeric loop disassembly"/>
    <property type="evidence" value="ECO:0007669"/>
    <property type="project" value="TreeGrafter"/>
</dbReference>
<dbReference type="PROSITE" id="PS51193">
    <property type="entry name" value="HELICASE_ATP_BIND_2"/>
    <property type="match status" value="1"/>
</dbReference>
<evidence type="ECO:0000256" key="1">
    <source>
        <dbReference type="ARBA" id="ARBA00022741"/>
    </source>
</evidence>
<dbReference type="Pfam" id="PF06733">
    <property type="entry name" value="DEAD_2"/>
    <property type="match status" value="1"/>
</dbReference>
<feature type="region of interest" description="Disordered" evidence="4">
    <location>
        <begin position="217"/>
        <end position="248"/>
    </location>
</feature>
<dbReference type="OrthoDB" id="19182at2759"/>
<dbReference type="GO" id="GO:0003678">
    <property type="term" value="F:DNA helicase activity"/>
    <property type="evidence" value="ECO:0007669"/>
    <property type="project" value="InterPro"/>
</dbReference>
<dbReference type="GO" id="GO:0005524">
    <property type="term" value="F:ATP binding"/>
    <property type="evidence" value="ECO:0007669"/>
    <property type="project" value="UniProtKB-KW"/>
</dbReference>
<name>A0A6P6RY78_9EIME</name>
<dbReference type="InterPro" id="IPR045028">
    <property type="entry name" value="DinG/Rad3-like"/>
</dbReference>
<organism evidence="6 7">
    <name type="scientific">Cyclospora cayetanensis</name>
    <dbReference type="NCBI Taxonomy" id="88456"/>
    <lineage>
        <taxon>Eukaryota</taxon>
        <taxon>Sar</taxon>
        <taxon>Alveolata</taxon>
        <taxon>Apicomplexa</taxon>
        <taxon>Conoidasida</taxon>
        <taxon>Coccidia</taxon>
        <taxon>Eucoccidiorida</taxon>
        <taxon>Eimeriorina</taxon>
        <taxon>Eimeriidae</taxon>
        <taxon>Cyclospora</taxon>
    </lineage>
</organism>
<dbReference type="InterPro" id="IPR010614">
    <property type="entry name" value="RAD3-like_helicase_DEAD"/>
</dbReference>
<protein>
    <submittedName>
        <fullName evidence="7">Regulator of telomere elongation helicase 1 homolog</fullName>
    </submittedName>
</protein>
<dbReference type="GO" id="GO:0070182">
    <property type="term" value="F:DNA polymerase binding"/>
    <property type="evidence" value="ECO:0007669"/>
    <property type="project" value="TreeGrafter"/>
</dbReference>
<feature type="compositionally biased region" description="Basic and acidic residues" evidence="4">
    <location>
        <begin position="274"/>
        <end position="288"/>
    </location>
</feature>
<keyword evidence="6" id="KW-1185">Reference proteome</keyword>
<dbReference type="RefSeq" id="XP_026192838.1">
    <property type="nucleotide sequence ID" value="XM_026337053.1"/>
</dbReference>
<dbReference type="GeneID" id="113147224"/>
<dbReference type="SMART" id="SM00488">
    <property type="entry name" value="DEXDc2"/>
    <property type="match status" value="1"/>
</dbReference>
<dbReference type="PANTHER" id="PTHR11472">
    <property type="entry name" value="DNA REPAIR DEAD HELICASE RAD3/XP-D SUBFAMILY MEMBER"/>
    <property type="match status" value="1"/>
</dbReference>
<evidence type="ECO:0000256" key="4">
    <source>
        <dbReference type="SAM" id="MobiDB-lite"/>
    </source>
</evidence>
<evidence type="ECO:0000256" key="3">
    <source>
        <dbReference type="ARBA" id="ARBA00022840"/>
    </source>
</evidence>
<dbReference type="PANTHER" id="PTHR11472:SF34">
    <property type="entry name" value="REGULATOR OF TELOMERE ELONGATION HELICASE 1"/>
    <property type="match status" value="1"/>
</dbReference>
<dbReference type="GO" id="GO:0016818">
    <property type="term" value="F:hydrolase activity, acting on acid anhydrides, in phosphorus-containing anhydrides"/>
    <property type="evidence" value="ECO:0007669"/>
    <property type="project" value="InterPro"/>
</dbReference>
<feature type="compositionally biased region" description="Low complexity" evidence="4">
    <location>
        <begin position="27"/>
        <end position="39"/>
    </location>
</feature>
<dbReference type="Gene3D" id="3.40.50.300">
    <property type="entry name" value="P-loop containing nucleotide triphosphate hydrolases"/>
    <property type="match status" value="2"/>
</dbReference>
<dbReference type="Proteomes" id="UP000515125">
    <property type="component" value="Unplaced"/>
</dbReference>
<dbReference type="GO" id="GO:0045910">
    <property type="term" value="P:negative regulation of DNA recombination"/>
    <property type="evidence" value="ECO:0007669"/>
    <property type="project" value="TreeGrafter"/>
</dbReference>